<keyword evidence="4" id="KW-1185">Reference proteome</keyword>
<keyword evidence="2" id="KW-0472">Membrane</keyword>
<evidence type="ECO:0000313" key="3">
    <source>
        <dbReference type="EMBL" id="ELR12581.1"/>
    </source>
</evidence>
<evidence type="ECO:0000256" key="2">
    <source>
        <dbReference type="SAM" id="Phobius"/>
    </source>
</evidence>
<evidence type="ECO:0000313" key="4">
    <source>
        <dbReference type="Proteomes" id="UP000011083"/>
    </source>
</evidence>
<dbReference type="AlphaFoldDB" id="L8GK84"/>
<keyword evidence="2" id="KW-0812">Transmembrane</keyword>
<dbReference type="OMA" id="QFVITHH"/>
<protein>
    <submittedName>
        <fullName evidence="3">Uncharacterized protein</fullName>
    </submittedName>
</protein>
<feature type="transmembrane region" description="Helical" evidence="2">
    <location>
        <begin position="107"/>
        <end position="127"/>
    </location>
</feature>
<keyword evidence="2" id="KW-1133">Transmembrane helix</keyword>
<dbReference type="EMBL" id="KB008104">
    <property type="protein sequence ID" value="ELR12581.1"/>
    <property type="molecule type" value="Genomic_DNA"/>
</dbReference>
<organism evidence="3 4">
    <name type="scientific">Acanthamoeba castellanii (strain ATCC 30010 / Neff)</name>
    <dbReference type="NCBI Taxonomy" id="1257118"/>
    <lineage>
        <taxon>Eukaryota</taxon>
        <taxon>Amoebozoa</taxon>
        <taxon>Discosea</taxon>
        <taxon>Longamoebia</taxon>
        <taxon>Centramoebida</taxon>
        <taxon>Acanthamoebidae</taxon>
        <taxon>Acanthamoeba</taxon>
    </lineage>
</organism>
<feature type="compositionally biased region" description="Low complexity" evidence="1">
    <location>
        <begin position="129"/>
        <end position="139"/>
    </location>
</feature>
<proteinExistence type="predicted"/>
<dbReference type="KEGG" id="acan:ACA1_319080"/>
<sequence>MKLVEACELVFVAEGVLNLVSGFLLTFFPAFVMTQQGLPASDELANGNLAQFGTLVLLLGYMGVRARATPKVIEALLFGDLLWCAIFYQFVITHHGPLPTWTFGSHFSLWITAFLAVSRTTYLIASYSSTSSSSSSKTSHSTKKKPIAKKN</sequence>
<dbReference type="VEuPathDB" id="AmoebaDB:ACA1_319080"/>
<gene>
    <name evidence="3" type="ORF">ACA1_319080</name>
</gene>
<feature type="region of interest" description="Disordered" evidence="1">
    <location>
        <begin position="129"/>
        <end position="151"/>
    </location>
</feature>
<feature type="compositionally biased region" description="Basic residues" evidence="1">
    <location>
        <begin position="140"/>
        <end position="151"/>
    </location>
</feature>
<reference evidence="3 4" key="1">
    <citation type="journal article" date="2013" name="Genome Biol.">
        <title>Genome of Acanthamoeba castellanii highlights extensive lateral gene transfer and early evolution of tyrosine kinase signaling.</title>
        <authorList>
            <person name="Clarke M."/>
            <person name="Lohan A.J."/>
            <person name="Liu B."/>
            <person name="Lagkouvardos I."/>
            <person name="Roy S."/>
            <person name="Zafar N."/>
            <person name="Bertelli C."/>
            <person name="Schilde C."/>
            <person name="Kianianmomeni A."/>
            <person name="Burglin T.R."/>
            <person name="Frech C."/>
            <person name="Turcotte B."/>
            <person name="Kopec K.O."/>
            <person name="Synnott J.M."/>
            <person name="Choo C."/>
            <person name="Paponov I."/>
            <person name="Finkler A."/>
            <person name="Soon Heng Tan C."/>
            <person name="Hutchins A.P."/>
            <person name="Weinmeier T."/>
            <person name="Rattei T."/>
            <person name="Chu J.S."/>
            <person name="Gimenez G."/>
            <person name="Irimia M."/>
            <person name="Rigden D.J."/>
            <person name="Fitzpatrick D.A."/>
            <person name="Lorenzo-Morales J."/>
            <person name="Bateman A."/>
            <person name="Chiu C.H."/>
            <person name="Tang P."/>
            <person name="Hegemann P."/>
            <person name="Fromm H."/>
            <person name="Raoult D."/>
            <person name="Greub G."/>
            <person name="Miranda-Saavedra D."/>
            <person name="Chen N."/>
            <person name="Nash P."/>
            <person name="Ginger M.L."/>
            <person name="Horn M."/>
            <person name="Schaap P."/>
            <person name="Caler L."/>
            <person name="Loftus B."/>
        </authorList>
    </citation>
    <scope>NUCLEOTIDE SEQUENCE [LARGE SCALE GENOMIC DNA]</scope>
    <source>
        <strain evidence="3 4">Neff</strain>
    </source>
</reference>
<dbReference type="Proteomes" id="UP000011083">
    <property type="component" value="Unassembled WGS sequence"/>
</dbReference>
<name>L8GK84_ACACF</name>
<evidence type="ECO:0000256" key="1">
    <source>
        <dbReference type="SAM" id="MobiDB-lite"/>
    </source>
</evidence>
<feature type="transmembrane region" description="Helical" evidence="2">
    <location>
        <begin position="9"/>
        <end position="32"/>
    </location>
</feature>
<feature type="transmembrane region" description="Helical" evidence="2">
    <location>
        <begin position="76"/>
        <end position="95"/>
    </location>
</feature>
<dbReference type="GeneID" id="14913095"/>
<feature type="transmembrane region" description="Helical" evidence="2">
    <location>
        <begin position="44"/>
        <end position="64"/>
    </location>
</feature>
<dbReference type="RefSeq" id="XP_004334594.1">
    <property type="nucleotide sequence ID" value="XM_004334546.1"/>
</dbReference>
<accession>L8GK84</accession>